<feature type="region of interest" description="Disordered" evidence="1">
    <location>
        <begin position="64"/>
        <end position="84"/>
    </location>
</feature>
<proteinExistence type="predicted"/>
<name>A0A0F9RPQ0_9ZZZZ</name>
<evidence type="ECO:0000256" key="1">
    <source>
        <dbReference type="SAM" id="MobiDB-lite"/>
    </source>
</evidence>
<protein>
    <submittedName>
        <fullName evidence="2">Uncharacterized protein</fullName>
    </submittedName>
</protein>
<reference evidence="2" key="1">
    <citation type="journal article" date="2015" name="Nature">
        <title>Complex archaea that bridge the gap between prokaryotes and eukaryotes.</title>
        <authorList>
            <person name="Spang A."/>
            <person name="Saw J.H."/>
            <person name="Jorgensen S.L."/>
            <person name="Zaremba-Niedzwiedzka K."/>
            <person name="Martijn J."/>
            <person name="Lind A.E."/>
            <person name="van Eijk R."/>
            <person name="Schleper C."/>
            <person name="Guy L."/>
            <person name="Ettema T.J."/>
        </authorList>
    </citation>
    <scope>NUCLEOTIDE SEQUENCE</scope>
</reference>
<comment type="caution">
    <text evidence="2">The sequence shown here is derived from an EMBL/GenBank/DDBJ whole genome shotgun (WGS) entry which is preliminary data.</text>
</comment>
<sequence>MDSTYISTRDAHALTVAAGIDPITFVTIRTWVHKYNLGKKIGGRLRIDKTKYMEFLHGDNEWKERAKNNQGSGVDPEQYPLRNW</sequence>
<gene>
    <name evidence="2" type="ORF">LCGC14_0569530</name>
</gene>
<dbReference type="EMBL" id="LAZR01000834">
    <property type="protein sequence ID" value="KKN56724.1"/>
    <property type="molecule type" value="Genomic_DNA"/>
</dbReference>
<dbReference type="AlphaFoldDB" id="A0A0F9RPQ0"/>
<evidence type="ECO:0000313" key="2">
    <source>
        <dbReference type="EMBL" id="KKN56724.1"/>
    </source>
</evidence>
<organism evidence="2">
    <name type="scientific">marine sediment metagenome</name>
    <dbReference type="NCBI Taxonomy" id="412755"/>
    <lineage>
        <taxon>unclassified sequences</taxon>
        <taxon>metagenomes</taxon>
        <taxon>ecological metagenomes</taxon>
    </lineage>
</organism>
<accession>A0A0F9RPQ0</accession>